<feature type="region of interest" description="Disordered" evidence="1">
    <location>
        <begin position="108"/>
        <end position="127"/>
    </location>
</feature>
<name>A0A510JC86_9FUSO</name>
<feature type="compositionally biased region" description="Basic and acidic residues" evidence="1">
    <location>
        <begin position="227"/>
        <end position="239"/>
    </location>
</feature>
<dbReference type="Proteomes" id="UP000321606">
    <property type="component" value="Chromosome"/>
</dbReference>
<evidence type="ECO:0000313" key="3">
    <source>
        <dbReference type="EMBL" id="BBM35805.1"/>
    </source>
</evidence>
<evidence type="ECO:0000313" key="4">
    <source>
        <dbReference type="Proteomes" id="UP000321606"/>
    </source>
</evidence>
<dbReference type="KEGG" id="lgo:JCM16774_0735"/>
<feature type="region of interest" description="Disordered" evidence="1">
    <location>
        <begin position="223"/>
        <end position="255"/>
    </location>
</feature>
<sequence>MNFRKILKLSLVTLIIFIVQSCITVETDMKVNSDFSGSTNSKIAIVKGVITEEQLKIEISKLGIEKYTLKKEKSSDEQTDRYSVDINWKTEEDLKKILKFIGSGGMDLSTAESSAGKQGTDTNKKAETEPAKIFTKEKGEVIVDMGTSKIARLTVKVDGKIIPEENQSGTVSESKKEITFYQGDQVHFKYKTGGGLFENAVKIVLGLVILAILGLIGKNVLSKSKKKNENSEETDKTVAVEEVEIVEENSNNEEK</sequence>
<feature type="compositionally biased region" description="Acidic residues" evidence="1">
    <location>
        <begin position="241"/>
        <end position="255"/>
    </location>
</feature>
<keyword evidence="2" id="KW-0812">Transmembrane</keyword>
<dbReference type="PROSITE" id="PS51257">
    <property type="entry name" value="PROKAR_LIPOPROTEIN"/>
    <property type="match status" value="1"/>
</dbReference>
<dbReference type="STRING" id="714315.GCA_000516535_00733"/>
<proteinExistence type="predicted"/>
<dbReference type="AlphaFoldDB" id="A0A510JC86"/>
<feature type="transmembrane region" description="Helical" evidence="2">
    <location>
        <begin position="203"/>
        <end position="221"/>
    </location>
</feature>
<protein>
    <submittedName>
        <fullName evidence="3">Uncharacterized protein</fullName>
    </submittedName>
</protein>
<reference evidence="3 4" key="1">
    <citation type="submission" date="2019-07" db="EMBL/GenBank/DDBJ databases">
        <title>Complete Genome Sequence of Leptotrichia goodfellowii Strain JCM 16774.</title>
        <authorList>
            <person name="Watanabe S."/>
            <person name="Cui L."/>
        </authorList>
    </citation>
    <scope>NUCLEOTIDE SEQUENCE [LARGE SCALE GENOMIC DNA]</scope>
    <source>
        <strain evidence="3 4">JCM16774</strain>
    </source>
</reference>
<dbReference type="OrthoDB" id="82199at2"/>
<organism evidence="3 4">
    <name type="scientific">Pseudoleptotrichia goodfellowii</name>
    <dbReference type="NCBI Taxonomy" id="157692"/>
    <lineage>
        <taxon>Bacteria</taxon>
        <taxon>Fusobacteriati</taxon>
        <taxon>Fusobacteriota</taxon>
        <taxon>Fusobacteriia</taxon>
        <taxon>Fusobacteriales</taxon>
        <taxon>Leptotrichiaceae</taxon>
        <taxon>Pseudoleptotrichia</taxon>
    </lineage>
</organism>
<dbReference type="EMBL" id="AP019822">
    <property type="protein sequence ID" value="BBM35805.1"/>
    <property type="molecule type" value="Genomic_DNA"/>
</dbReference>
<accession>A0A510JC86</accession>
<evidence type="ECO:0000256" key="2">
    <source>
        <dbReference type="SAM" id="Phobius"/>
    </source>
</evidence>
<dbReference type="RefSeq" id="WP_006808011.1">
    <property type="nucleotide sequence ID" value="NZ_AP019822.1"/>
</dbReference>
<evidence type="ECO:0000256" key="1">
    <source>
        <dbReference type="SAM" id="MobiDB-lite"/>
    </source>
</evidence>
<feature type="compositionally biased region" description="Polar residues" evidence="1">
    <location>
        <begin position="110"/>
        <end position="121"/>
    </location>
</feature>
<keyword evidence="2" id="KW-1133">Transmembrane helix</keyword>
<gene>
    <name evidence="3" type="ORF">JCM16774_0735</name>
</gene>
<keyword evidence="2" id="KW-0472">Membrane</keyword>